<dbReference type="RefSeq" id="WP_238306132.1">
    <property type="nucleotide sequence ID" value="NZ_BRXF01000050.1"/>
</dbReference>
<gene>
    <name evidence="1" type="ORF">SRL2020028_56210</name>
</gene>
<protein>
    <submittedName>
        <fullName evidence="1">Uncharacterized protein</fullName>
    </submittedName>
</protein>
<dbReference type="GeneID" id="83632817"/>
<organism evidence="1 2">
    <name type="scientific">Mycobacterium kiyosense</name>
    <dbReference type="NCBI Taxonomy" id="2871094"/>
    <lineage>
        <taxon>Bacteria</taxon>
        <taxon>Bacillati</taxon>
        <taxon>Actinomycetota</taxon>
        <taxon>Actinomycetes</taxon>
        <taxon>Mycobacteriales</taxon>
        <taxon>Mycobacteriaceae</taxon>
        <taxon>Mycobacterium</taxon>
    </lineage>
</organism>
<name>A0AA37PY28_9MYCO</name>
<dbReference type="AlphaFoldDB" id="A0AA37PY28"/>
<reference evidence="1" key="1">
    <citation type="submission" date="2022-07" db="EMBL/GenBank/DDBJ databases">
        <title>Mycobacterium kiyosense sp. nov., scotochromogenic slow-glowing species isolated from respiratory specimens.</title>
        <authorList>
            <person name="Fukano H."/>
            <person name="Kazumi Y."/>
            <person name="Sakagami N."/>
            <person name="Ato M."/>
            <person name="Mitarai S."/>
            <person name="Hoshino Y."/>
        </authorList>
    </citation>
    <scope>NUCLEOTIDE SEQUENCE</scope>
    <source>
        <strain evidence="1">SRL2020-028</strain>
    </source>
</reference>
<accession>A0AA37PY28</accession>
<dbReference type="Proteomes" id="UP001165663">
    <property type="component" value="Unassembled WGS sequence"/>
</dbReference>
<proteinExistence type="predicted"/>
<evidence type="ECO:0000313" key="2">
    <source>
        <dbReference type="Proteomes" id="UP001165663"/>
    </source>
</evidence>
<evidence type="ECO:0000313" key="1">
    <source>
        <dbReference type="EMBL" id="GLB86365.1"/>
    </source>
</evidence>
<comment type="caution">
    <text evidence="1">The sequence shown here is derived from an EMBL/GenBank/DDBJ whole genome shotgun (WGS) entry which is preliminary data.</text>
</comment>
<dbReference type="EMBL" id="BRXE01000135">
    <property type="protein sequence ID" value="GLB86365.1"/>
    <property type="molecule type" value="Genomic_DNA"/>
</dbReference>
<sequence>MERPAAISHHATTLTIATNHANAPNRGKAPARVRLSNAQGESIATAKLYNSEHATTPITPPFLLATPRLLPRHHWFLVALMAG</sequence>